<evidence type="ECO:0000313" key="1">
    <source>
        <dbReference type="EMBL" id="MBC2607718.1"/>
    </source>
</evidence>
<name>A0A7X1B8P6_9BACT</name>
<evidence type="ECO:0000313" key="2">
    <source>
        <dbReference type="Proteomes" id="UP000526501"/>
    </source>
</evidence>
<dbReference type="EMBL" id="JACHVC010000013">
    <property type="protein sequence ID" value="MBC2607718.1"/>
    <property type="molecule type" value="Genomic_DNA"/>
</dbReference>
<accession>A0A7X1B8P6</accession>
<gene>
    <name evidence="1" type="ORF">H5P27_16820</name>
</gene>
<organism evidence="1 2">
    <name type="scientific">Pelagicoccus albus</name>
    <dbReference type="NCBI Taxonomy" id="415222"/>
    <lineage>
        <taxon>Bacteria</taxon>
        <taxon>Pseudomonadati</taxon>
        <taxon>Verrucomicrobiota</taxon>
        <taxon>Opitutia</taxon>
        <taxon>Puniceicoccales</taxon>
        <taxon>Pelagicoccaceae</taxon>
        <taxon>Pelagicoccus</taxon>
    </lineage>
</organism>
<protein>
    <submittedName>
        <fullName evidence="1">Uncharacterized protein</fullName>
    </submittedName>
</protein>
<comment type="caution">
    <text evidence="1">The sequence shown here is derived from an EMBL/GenBank/DDBJ whole genome shotgun (WGS) entry which is preliminary data.</text>
</comment>
<keyword evidence="2" id="KW-1185">Reference proteome</keyword>
<proteinExistence type="predicted"/>
<reference evidence="1 2" key="1">
    <citation type="submission" date="2020-07" db="EMBL/GenBank/DDBJ databases">
        <authorList>
            <person name="Feng X."/>
        </authorList>
    </citation>
    <scope>NUCLEOTIDE SEQUENCE [LARGE SCALE GENOMIC DNA]</scope>
    <source>
        <strain evidence="1 2">JCM23202</strain>
    </source>
</reference>
<dbReference type="AlphaFoldDB" id="A0A7X1B8P6"/>
<dbReference type="Proteomes" id="UP000526501">
    <property type="component" value="Unassembled WGS sequence"/>
</dbReference>
<sequence>MANSPKDRSEADSKRPTHETVLALLSANESVIPPAPDAHPVSTVYNREAVVPPQCYTRTEGYFNPCYVCHQNEIPGRENSMNDQDLQVEYSFSDLGTHNHWKNLFEDRSERVGQISDSEILEYVNQENYSELSNRLEVAEFNGWIPDLENLHLAREAFDSQGFAKDGSHWVAFNYKPVPSTFWPTNGSTDDVMIRLPKAFREDESGSYSRDIYMANLSILEAKIKGQDQIRTLPIDEKTVGIDLDQDGQLGVAKYISKTDNYVGAASGEFIETHLYPKGTEFLHTIRYLGFGSDGHVEPSRRIKEVRYMKKWQEYSKQNYHRRYDLEGFEKEAGNLPGYKNLGQWGFDNGNGWSVQGFIEDKHGRLRANTFEENFFCMGCHNTIGSTIDKTFAFARKLDGPQGWSYIDLHGMPDAPNVGESQGEILTYLERVGGGSEFRNNEEMEQRWFKEDGTVDHEKVAAAEDVYELIAPSKERALVLNKAYKAIVEDQDFIYGRDATVQPPANVYSEIDNLRTPTLPEDRVFEWDIRLDWSQLEESGTRIADSQ</sequence>